<keyword evidence="8" id="KW-1185">Reference proteome</keyword>
<evidence type="ECO:0000256" key="1">
    <source>
        <dbReference type="ARBA" id="ARBA00022723"/>
    </source>
</evidence>
<dbReference type="GO" id="GO:0003677">
    <property type="term" value="F:DNA binding"/>
    <property type="evidence" value="ECO:0007669"/>
    <property type="project" value="UniProtKB-KW"/>
</dbReference>
<dbReference type="PANTHER" id="PTHR14493:SF146">
    <property type="entry name" value="OS07G0668600 PROTEIN"/>
    <property type="match status" value="1"/>
</dbReference>
<evidence type="ECO:0000313" key="7">
    <source>
        <dbReference type="EMBL" id="CAL5061122.1"/>
    </source>
</evidence>
<proteinExistence type="predicted"/>
<keyword evidence="4" id="KW-0238">DNA-binding</keyword>
<keyword evidence="3" id="KW-0862">Zinc</keyword>
<sequence>MCRRRRCSKRYRRWAASSGGGDSSDPTTWFAWAHRGHRLWAAMPDAFWVYMYKVHRCPQASSHDWTRCPYAHKGERARRRDPRSFSYLAVTCPAFRESQHHQQVARTGAAASCTRGFQCRYAHGVFELWLHPARFRTTMCEAGLRCPRRVCFFAHFPAELRAEHDPVPLEGLPPPPPRIPRAPPQLPPAPLSFPPRRVDLAMQALPGQVRLYGGGAGVFWPSPPVPARDVADAMAAAAVPVVALPAHQQAPPDDEGLAGKKSRRASEDGSVGGDYPHFDLIRDMIDDERES</sequence>
<evidence type="ECO:0000259" key="6">
    <source>
        <dbReference type="Pfam" id="PF25512"/>
    </source>
</evidence>
<keyword evidence="1" id="KW-0479">Metal-binding</keyword>
<dbReference type="Gene3D" id="3.30.1370.210">
    <property type="match status" value="1"/>
</dbReference>
<evidence type="ECO:0000256" key="3">
    <source>
        <dbReference type="ARBA" id="ARBA00022833"/>
    </source>
</evidence>
<dbReference type="Proteomes" id="UP001497457">
    <property type="component" value="Chromosome 5rd"/>
</dbReference>
<dbReference type="Pfam" id="PF25512">
    <property type="entry name" value="zf-CCCH_AtC3H23"/>
    <property type="match status" value="1"/>
</dbReference>
<feature type="region of interest" description="Disordered" evidence="5">
    <location>
        <begin position="245"/>
        <end position="291"/>
    </location>
</feature>
<feature type="region of interest" description="Disordered" evidence="5">
    <location>
        <begin position="167"/>
        <end position="188"/>
    </location>
</feature>
<feature type="compositionally biased region" description="Pro residues" evidence="5">
    <location>
        <begin position="171"/>
        <end position="188"/>
    </location>
</feature>
<organism evidence="7 8">
    <name type="scientific">Urochloa decumbens</name>
    <dbReference type="NCBI Taxonomy" id="240449"/>
    <lineage>
        <taxon>Eukaryota</taxon>
        <taxon>Viridiplantae</taxon>
        <taxon>Streptophyta</taxon>
        <taxon>Embryophyta</taxon>
        <taxon>Tracheophyta</taxon>
        <taxon>Spermatophyta</taxon>
        <taxon>Magnoliopsida</taxon>
        <taxon>Liliopsida</taxon>
        <taxon>Poales</taxon>
        <taxon>Poaceae</taxon>
        <taxon>PACMAD clade</taxon>
        <taxon>Panicoideae</taxon>
        <taxon>Panicodae</taxon>
        <taxon>Paniceae</taxon>
        <taxon>Melinidinae</taxon>
        <taxon>Urochloa</taxon>
    </lineage>
</organism>
<reference evidence="7" key="1">
    <citation type="submission" date="2024-10" db="EMBL/GenBank/DDBJ databases">
        <authorList>
            <person name="Ryan C."/>
        </authorList>
    </citation>
    <scope>NUCLEOTIDE SEQUENCE [LARGE SCALE GENOMIC DNA]</scope>
</reference>
<dbReference type="InterPro" id="IPR045234">
    <property type="entry name" value="Unkempt-like"/>
</dbReference>
<evidence type="ECO:0000256" key="2">
    <source>
        <dbReference type="ARBA" id="ARBA00022771"/>
    </source>
</evidence>
<protein>
    <recommendedName>
        <fullName evidence="6">AtC3H23-like CCCH zinc finger domain-containing protein</fullName>
    </recommendedName>
</protein>
<keyword evidence="2" id="KW-0863">Zinc-finger</keyword>
<evidence type="ECO:0000256" key="4">
    <source>
        <dbReference type="ARBA" id="ARBA00023125"/>
    </source>
</evidence>
<name>A0ABC9ERR1_9POAL</name>
<evidence type="ECO:0000256" key="5">
    <source>
        <dbReference type="SAM" id="MobiDB-lite"/>
    </source>
</evidence>
<dbReference type="AlphaFoldDB" id="A0ABC9ERR1"/>
<dbReference type="InterPro" id="IPR057444">
    <property type="entry name" value="Znf-CCCH_AtC3H23-like"/>
</dbReference>
<gene>
    <name evidence="7" type="ORF">URODEC1_LOCUS97535</name>
</gene>
<evidence type="ECO:0000313" key="8">
    <source>
        <dbReference type="Proteomes" id="UP001497457"/>
    </source>
</evidence>
<feature type="domain" description="AtC3H23-like CCCH zinc finger" evidence="6">
    <location>
        <begin position="46"/>
        <end position="79"/>
    </location>
</feature>
<dbReference type="GO" id="GO:0008270">
    <property type="term" value="F:zinc ion binding"/>
    <property type="evidence" value="ECO:0007669"/>
    <property type="project" value="UniProtKB-KW"/>
</dbReference>
<dbReference type="PANTHER" id="PTHR14493">
    <property type="entry name" value="UNKEMPT FAMILY MEMBER"/>
    <property type="match status" value="1"/>
</dbReference>
<accession>A0ABC9ERR1</accession>
<dbReference type="EMBL" id="OZ075115">
    <property type="protein sequence ID" value="CAL5061122.1"/>
    <property type="molecule type" value="Genomic_DNA"/>
</dbReference>